<dbReference type="InterPro" id="IPR002110">
    <property type="entry name" value="Ankyrin_rpt"/>
</dbReference>
<dbReference type="Proteomes" id="UP001158576">
    <property type="component" value="Chromosome XSR"/>
</dbReference>
<name>A0ABN7SJ98_OIKDI</name>
<evidence type="ECO:0000256" key="4">
    <source>
        <dbReference type="SAM" id="MobiDB-lite"/>
    </source>
</evidence>
<dbReference type="PANTHER" id="PTHR24189:SF73">
    <property type="entry name" value="ANKYRIN REPEAT AND SOCS BOX-CONTAINING 15B"/>
    <property type="match status" value="1"/>
</dbReference>
<accession>A0ABN7SJ98</accession>
<dbReference type="Gene3D" id="1.25.40.20">
    <property type="entry name" value="Ankyrin repeat-containing domain"/>
    <property type="match status" value="1"/>
</dbReference>
<dbReference type="InterPro" id="IPR050745">
    <property type="entry name" value="Multifunctional_regulatory"/>
</dbReference>
<keyword evidence="6" id="KW-1185">Reference proteome</keyword>
<gene>
    <name evidence="5" type="ORF">OKIOD_LOCUS7402</name>
</gene>
<feature type="compositionally biased region" description="Acidic residues" evidence="4">
    <location>
        <begin position="44"/>
        <end position="55"/>
    </location>
</feature>
<evidence type="ECO:0000256" key="3">
    <source>
        <dbReference type="PROSITE-ProRule" id="PRU00023"/>
    </source>
</evidence>
<reference evidence="5 6" key="1">
    <citation type="submission" date="2021-04" db="EMBL/GenBank/DDBJ databases">
        <authorList>
            <person name="Bliznina A."/>
        </authorList>
    </citation>
    <scope>NUCLEOTIDE SEQUENCE [LARGE SCALE GENOMIC DNA]</scope>
</reference>
<proteinExistence type="predicted"/>
<feature type="region of interest" description="Disordered" evidence="4">
    <location>
        <begin position="30"/>
        <end position="58"/>
    </location>
</feature>
<dbReference type="SMART" id="SM00248">
    <property type="entry name" value="ANK"/>
    <property type="match status" value="3"/>
</dbReference>
<organism evidence="5 6">
    <name type="scientific">Oikopleura dioica</name>
    <name type="common">Tunicate</name>
    <dbReference type="NCBI Taxonomy" id="34765"/>
    <lineage>
        <taxon>Eukaryota</taxon>
        <taxon>Metazoa</taxon>
        <taxon>Chordata</taxon>
        <taxon>Tunicata</taxon>
        <taxon>Appendicularia</taxon>
        <taxon>Copelata</taxon>
        <taxon>Oikopleuridae</taxon>
        <taxon>Oikopleura</taxon>
    </lineage>
</organism>
<keyword evidence="1" id="KW-0677">Repeat</keyword>
<evidence type="ECO:0000313" key="6">
    <source>
        <dbReference type="Proteomes" id="UP001158576"/>
    </source>
</evidence>
<protein>
    <submittedName>
        <fullName evidence="5">Oidioi.mRNA.OKI2018_I69.XSR.g15844.t1.cds</fullName>
    </submittedName>
</protein>
<dbReference type="SUPFAM" id="SSF48403">
    <property type="entry name" value="Ankyrin repeat"/>
    <property type="match status" value="1"/>
</dbReference>
<evidence type="ECO:0000256" key="1">
    <source>
        <dbReference type="ARBA" id="ARBA00022737"/>
    </source>
</evidence>
<keyword evidence="2 3" id="KW-0040">ANK repeat</keyword>
<evidence type="ECO:0000256" key="2">
    <source>
        <dbReference type="ARBA" id="ARBA00023043"/>
    </source>
</evidence>
<sequence length="226" mass="24930">MILERSRTGKEQRFSLVRVSIAGDLDTEELRKYDDIPPSKSEWPGDESDPESLNEEEARAKSPHDLLLFASKNNRVDIVKNFMNSGQLSAIINKHDEDGYTALHCCAYSNSVEVALLLIECGAEIEARSGDGWTPLHSAARWNNDEMASILLSRGADVNSKTNGNLTALQLAASEKEMLNVISVLVAEPHCDVSTENDGGDSALDLARRYCGFESALFCRDESFFL</sequence>
<dbReference type="PANTHER" id="PTHR24189">
    <property type="entry name" value="MYOTROPHIN"/>
    <property type="match status" value="1"/>
</dbReference>
<dbReference type="EMBL" id="OU015569">
    <property type="protein sequence ID" value="CAG5098635.1"/>
    <property type="molecule type" value="Genomic_DNA"/>
</dbReference>
<evidence type="ECO:0000313" key="5">
    <source>
        <dbReference type="EMBL" id="CAG5098635.1"/>
    </source>
</evidence>
<dbReference type="Pfam" id="PF12796">
    <property type="entry name" value="Ank_2"/>
    <property type="match status" value="1"/>
</dbReference>
<feature type="repeat" description="ANK" evidence="3">
    <location>
        <begin position="98"/>
        <end position="130"/>
    </location>
</feature>
<dbReference type="PROSITE" id="PS50297">
    <property type="entry name" value="ANK_REP_REGION"/>
    <property type="match status" value="2"/>
</dbReference>
<dbReference type="InterPro" id="IPR036770">
    <property type="entry name" value="Ankyrin_rpt-contain_sf"/>
</dbReference>
<feature type="repeat" description="ANK" evidence="3">
    <location>
        <begin position="131"/>
        <end position="163"/>
    </location>
</feature>
<dbReference type="PRINTS" id="PR01415">
    <property type="entry name" value="ANKYRIN"/>
</dbReference>
<dbReference type="PROSITE" id="PS50088">
    <property type="entry name" value="ANK_REPEAT"/>
    <property type="match status" value="2"/>
</dbReference>